<dbReference type="RefSeq" id="WP_322539899.1">
    <property type="nucleotide sequence ID" value="NZ_JAOBTW010000016.1"/>
</dbReference>
<dbReference type="Proteomes" id="UP001292182">
    <property type="component" value="Unassembled WGS sequence"/>
</dbReference>
<evidence type="ECO:0000313" key="5">
    <source>
        <dbReference type="Proteomes" id="UP001292182"/>
    </source>
</evidence>
<keyword evidence="2" id="KW-0732">Signal</keyword>
<name>A0ABU5LT92_9SPHN</name>
<reference evidence="5" key="1">
    <citation type="submission" date="2023-07" db="EMBL/GenBank/DDBJ databases">
        <title>Whole genome sequence analysis of rice epiphytic Sphingomonas sanguinis OsEp_Plm_15B2.</title>
        <authorList>
            <person name="Sahu K.P."/>
            <person name="Asharani P."/>
            <person name="Reddy B."/>
            <person name="Kumar A."/>
        </authorList>
    </citation>
    <scope>NUCLEOTIDE SEQUENCE [LARGE SCALE GENOMIC DNA]</scope>
    <source>
        <strain evidence="5">OsEp_Plm_15B2</strain>
    </source>
</reference>
<keyword evidence="1 4" id="KW-0378">Hydrolase</keyword>
<feature type="chain" id="PRO_5046905497" evidence="2">
    <location>
        <begin position="25"/>
        <end position="322"/>
    </location>
</feature>
<comment type="caution">
    <text evidence="4">The sequence shown here is derived from an EMBL/GenBank/DDBJ whole genome shotgun (WGS) entry which is preliminary data.</text>
</comment>
<evidence type="ECO:0000256" key="2">
    <source>
        <dbReference type="SAM" id="SignalP"/>
    </source>
</evidence>
<sequence>MTLDRRTLIAAGLSLAATPRVARAAPAASRFPIWPATPPGMPSPPVVDNFVLRSPDGPADNIAWPHIATPMLTVCPAAKPTGAAVLLIPGGGYTRVAVGREPSPVARWFAAQGVTAFDLLYRLPHDGWAAGPDAPLQDAQRALRVIRARAGEWGIDPTNVAAMGFSAGGHLAARLASRSALKTYDPVDMADSQPTTLKTVGLLFPVITMTQAFAHSQSKRELLGRNADAEMAARYSTELNLPADMPPTFLGHAADDPVVPVANSIAMFQAVHALPRPAELHIVETGGHGPRLIGPDGRPHPWLDRFATFAHRHGLNIPGDDA</sequence>
<dbReference type="SUPFAM" id="SSF53474">
    <property type="entry name" value="alpha/beta-Hydrolases"/>
    <property type="match status" value="1"/>
</dbReference>
<dbReference type="InterPro" id="IPR029058">
    <property type="entry name" value="AB_hydrolase_fold"/>
</dbReference>
<keyword evidence="5" id="KW-1185">Reference proteome</keyword>
<dbReference type="GO" id="GO:0016787">
    <property type="term" value="F:hydrolase activity"/>
    <property type="evidence" value="ECO:0007669"/>
    <property type="project" value="UniProtKB-KW"/>
</dbReference>
<dbReference type="PANTHER" id="PTHR48081">
    <property type="entry name" value="AB HYDROLASE SUPERFAMILY PROTEIN C4A8.06C"/>
    <property type="match status" value="1"/>
</dbReference>
<dbReference type="PANTHER" id="PTHR48081:SF6">
    <property type="entry name" value="PEPTIDASE S9 PROLYL OLIGOPEPTIDASE CATALYTIC DOMAIN-CONTAINING PROTEIN"/>
    <property type="match status" value="1"/>
</dbReference>
<evidence type="ECO:0000313" key="4">
    <source>
        <dbReference type="EMBL" id="MDZ7283152.1"/>
    </source>
</evidence>
<proteinExistence type="predicted"/>
<dbReference type="Gene3D" id="3.40.50.1820">
    <property type="entry name" value="alpha/beta hydrolase"/>
    <property type="match status" value="1"/>
</dbReference>
<evidence type="ECO:0000259" key="3">
    <source>
        <dbReference type="Pfam" id="PF20434"/>
    </source>
</evidence>
<accession>A0ABU5LT92</accession>
<dbReference type="Pfam" id="PF20434">
    <property type="entry name" value="BD-FAE"/>
    <property type="match status" value="1"/>
</dbReference>
<dbReference type="InterPro" id="IPR050300">
    <property type="entry name" value="GDXG_lipolytic_enzyme"/>
</dbReference>
<organism evidence="4 5">
    <name type="scientific">Sphingomonas sanguinis</name>
    <dbReference type="NCBI Taxonomy" id="33051"/>
    <lineage>
        <taxon>Bacteria</taxon>
        <taxon>Pseudomonadati</taxon>
        <taxon>Pseudomonadota</taxon>
        <taxon>Alphaproteobacteria</taxon>
        <taxon>Sphingomonadales</taxon>
        <taxon>Sphingomonadaceae</taxon>
        <taxon>Sphingomonas</taxon>
    </lineage>
</organism>
<evidence type="ECO:0000256" key="1">
    <source>
        <dbReference type="ARBA" id="ARBA00022801"/>
    </source>
</evidence>
<feature type="domain" description="BD-FAE-like" evidence="3">
    <location>
        <begin position="82"/>
        <end position="269"/>
    </location>
</feature>
<feature type="signal peptide" evidence="2">
    <location>
        <begin position="1"/>
        <end position="24"/>
    </location>
</feature>
<protein>
    <submittedName>
        <fullName evidence="4">Alpha/beta hydrolase</fullName>
    </submittedName>
</protein>
<dbReference type="InterPro" id="IPR049492">
    <property type="entry name" value="BD-FAE-like_dom"/>
</dbReference>
<gene>
    <name evidence="4" type="ORF">N4G62_14080</name>
</gene>
<dbReference type="EMBL" id="JAOBTW010000016">
    <property type="protein sequence ID" value="MDZ7283152.1"/>
    <property type="molecule type" value="Genomic_DNA"/>
</dbReference>